<dbReference type="RefSeq" id="YP_007237068.1">
    <property type="nucleotide sequence ID" value="NC_019919.2"/>
</dbReference>
<protein>
    <submittedName>
        <fullName evidence="1">Uncharacterized protein</fullName>
    </submittedName>
</protein>
<proteinExistence type="predicted"/>
<dbReference type="GeneID" id="14296772"/>
<sequence>MIMRKEGQDSPKTDLAWKIVATSPNRPFNYNELNVSVEILMRQLANKRVTEAAEKLTW</sequence>
<dbReference type="OrthoDB" id="21734at10239"/>
<dbReference type="Proteomes" id="UP000002908">
    <property type="component" value="Segment"/>
</dbReference>
<dbReference type="Pfam" id="PF24207">
    <property type="entry name" value="DUF7430"/>
    <property type="match status" value="1"/>
</dbReference>
<organism evidence="1 2">
    <name type="scientific">Yersinia phage phiR2-01</name>
    <dbReference type="NCBI Taxonomy" id="1206557"/>
    <lineage>
        <taxon>Viruses</taxon>
        <taxon>Duplodnaviria</taxon>
        <taxon>Heunggongvirae</taxon>
        <taxon>Uroviricota</taxon>
        <taxon>Caudoviricetes</taxon>
        <taxon>Demerecviridae</taxon>
        <taxon>Markadamsvirinae</taxon>
        <taxon>Epseptimavirus</taxon>
        <taxon>Epseptimavirus R201</taxon>
    </lineage>
</organism>
<dbReference type="EMBL" id="HE956708">
    <property type="protein sequence ID" value="CCI88517.1"/>
    <property type="molecule type" value="Genomic_DNA"/>
</dbReference>
<accession>I7LEF0</accession>
<name>I7LEF0_9CAUD</name>
<dbReference type="InterPro" id="IPR055853">
    <property type="entry name" value="DUF7430"/>
</dbReference>
<dbReference type="KEGG" id="vg:14296772"/>
<keyword evidence="2" id="KW-1185">Reference proteome</keyword>
<reference evidence="1" key="1">
    <citation type="submission" date="2016-03" db="EMBL/GenBank/DDBJ databases">
        <title>Genomic, physiological and proteomic characterization of the T5-like bacteriophage phiR2-01 infecting Yersinia enterocolitia.</title>
        <authorList>
            <person name="Pajunen M.I."/>
            <person name="Happonen L.J."/>
            <person name="Jun J.W."/>
            <person name="Malmstrom J."/>
            <person name="Nawaz A."/>
            <person name="Mattinen L."/>
            <person name="Skurnik M."/>
        </authorList>
    </citation>
    <scope>NUCLEOTIDE SEQUENCE</scope>
</reference>
<evidence type="ECO:0000313" key="2">
    <source>
        <dbReference type="Proteomes" id="UP000002908"/>
    </source>
</evidence>
<gene>
    <name evidence="1" type="primary">g089</name>
    <name evidence="1" type="ORF">BN79_108</name>
</gene>
<evidence type="ECO:0000313" key="1">
    <source>
        <dbReference type="EMBL" id="CCI88517.1"/>
    </source>
</evidence>